<protein>
    <submittedName>
        <fullName evidence="1">Uncharacterized protein</fullName>
    </submittedName>
</protein>
<reference evidence="1" key="2">
    <citation type="submission" date="2017-05" db="EMBL/GenBank/DDBJ databases">
        <authorList>
            <person name="Oliveira G."/>
            <person name="Souza T."/>
            <person name="Jamal S."/>
            <person name="Jaiswal A."/>
            <person name="Lima A."/>
            <person name="Gomide A."/>
            <person name="FIgueiredo H."/>
            <person name="Vasco V."/>
        </authorList>
    </citation>
    <scope>NUCLEOTIDE SEQUENCE</scope>
    <source>
        <strain evidence="1">PO100/5</strain>
    </source>
</reference>
<reference evidence="1" key="3">
    <citation type="journal article" date="2020" name="Antonie Van Leeuwenhoek">
        <title>Phylogenomic characterisation of a novel corynebacterial species pathogenic to animals.</title>
        <authorList>
            <person name="Moller J."/>
            <person name="Musella L."/>
            <person name="Melnikov V."/>
            <person name="Geissdorfer W."/>
            <person name="Burkovski A."/>
            <person name="Sangal V."/>
        </authorList>
    </citation>
    <scope>NUCLEOTIDE SEQUENCE</scope>
    <source>
        <strain evidence="1">PO100/5</strain>
    </source>
</reference>
<reference evidence="1" key="5">
    <citation type="journal article" date="2020" name="PLoS ONE">
        <title>Taxonomic classification of strain PO100/5 shows a broader geographic distribution and genetic markers of the recently described Corynebacterium silvaticum.</title>
        <authorList>
            <person name="Viana M.V.C."/>
            <person name="Profeta R."/>
            <person name="da Silva A.L."/>
            <person name="Hurtado R."/>
            <person name="Cerqueira J.C."/>
            <person name="Ribeiro B.F.S."/>
            <person name="Almeida M.O."/>
            <person name="Morais-Rodrigues F."/>
            <person name="Soares S.C."/>
            <person name="Oliveira M."/>
            <person name="Tavares L."/>
            <person name="Figueiredo H."/>
            <person name="Wattam A.R."/>
            <person name="Barh D."/>
            <person name="Ghosh P."/>
            <person name="Silva A."/>
            <person name="Azevedo V."/>
        </authorList>
    </citation>
    <scope>NUCLEOTIDE SEQUENCE</scope>
    <source>
        <strain evidence="1">PO100/5</strain>
    </source>
</reference>
<name>A0A7U5HME2_9CORY</name>
<proteinExistence type="predicted"/>
<sequence length="61" mass="6724">MGNEAGNFLHKIHTGSEKCCVAAALSHHKQVALGASTSFWTSQKRSTAYHTAYDERDTLCR</sequence>
<organism evidence="1">
    <name type="scientific">Corynebacterium silvaticum</name>
    <dbReference type="NCBI Taxonomy" id="2320431"/>
    <lineage>
        <taxon>Bacteria</taxon>
        <taxon>Bacillati</taxon>
        <taxon>Actinomycetota</taxon>
        <taxon>Actinomycetes</taxon>
        <taxon>Mycobacteriales</taxon>
        <taxon>Corynebacteriaceae</taxon>
        <taxon>Corynebacterium</taxon>
    </lineage>
</organism>
<reference evidence="1" key="1">
    <citation type="journal article" date="2014" name="BMC Vet. Res.">
        <title>First report of Corynebacterium pseudotuberculosis from caseous lymphadenitis lesions in Black Alentejano pig (Sus scrofa domesticus).</title>
        <authorList>
            <person name="Oliveira M."/>
            <person name="Barroco C."/>
            <person name="Mottola C."/>
            <person name="Santos R."/>
            <person name="Lemsaddek A."/>
            <person name="Tavares L."/>
            <person name="Semedo-Lemsaddek T."/>
        </authorList>
    </citation>
    <scope>NUCLEOTIDE SEQUENCE [LARGE SCALE GENOMIC DNA]</scope>
    <source>
        <strain evidence="1">PO100/5</strain>
    </source>
</reference>
<dbReference type="AlphaFoldDB" id="A0A7U5HME2"/>
<dbReference type="KEGG" id="csil:CBE74_08180"/>
<evidence type="ECO:0000313" key="1">
    <source>
        <dbReference type="EMBL" id="ARU46459.1"/>
    </source>
</evidence>
<dbReference type="EMBL" id="CP021417">
    <property type="protein sequence ID" value="ARU46459.1"/>
    <property type="molecule type" value="Genomic_DNA"/>
</dbReference>
<gene>
    <name evidence="1" type="ORF">CBE74_08180</name>
</gene>
<accession>A0A7U5HME2</accession>
<reference evidence="1" key="4">
    <citation type="journal article" date="2020" name="Int. J. Syst. Evol. Microbiol.">
        <title>Corynebacterium silvaticum sp. nov., a unique group of NTTB corynebacteria in wild boar and roe deer.</title>
        <authorList>
            <person name="Dangel A."/>
            <person name="Berger A."/>
            <person name="Rau J."/>
            <person name="Eisenberg T."/>
            <person name="Kampfer P."/>
            <person name="Margos G."/>
            <person name="Contzen M."/>
            <person name="Busse H.J."/>
            <person name="Konrad R."/>
            <person name="Peters M."/>
            <person name="Sting R."/>
            <person name="Sing A."/>
        </authorList>
    </citation>
    <scope>NUCLEOTIDE SEQUENCE</scope>
    <source>
        <strain evidence="1">PO100/5</strain>
    </source>
</reference>